<evidence type="ECO:0000313" key="14">
    <source>
        <dbReference type="Proteomes" id="UP000593566"/>
    </source>
</evidence>
<dbReference type="InterPro" id="IPR020845">
    <property type="entry name" value="AMP-binding_CS"/>
</dbReference>
<dbReference type="Gene3D" id="1.10.1200.10">
    <property type="entry name" value="ACP-like"/>
    <property type="match status" value="2"/>
</dbReference>
<dbReference type="SUPFAM" id="SSF53335">
    <property type="entry name" value="S-adenosyl-L-methionine-dependent methyltransferases"/>
    <property type="match status" value="1"/>
</dbReference>
<evidence type="ECO:0000313" key="13">
    <source>
        <dbReference type="EMBL" id="KAF6220917.1"/>
    </source>
</evidence>
<dbReference type="CDD" id="cd05930">
    <property type="entry name" value="A_NRPS"/>
    <property type="match status" value="1"/>
</dbReference>
<dbReference type="InterPro" id="IPR014030">
    <property type="entry name" value="Ketoacyl_synth_N"/>
</dbReference>
<dbReference type="Pfam" id="PF00550">
    <property type="entry name" value="PP-binding"/>
    <property type="match status" value="2"/>
</dbReference>
<organism evidence="13 14">
    <name type="scientific">Letharia lupina</name>
    <dbReference type="NCBI Taxonomy" id="560253"/>
    <lineage>
        <taxon>Eukaryota</taxon>
        <taxon>Fungi</taxon>
        <taxon>Dikarya</taxon>
        <taxon>Ascomycota</taxon>
        <taxon>Pezizomycotina</taxon>
        <taxon>Lecanoromycetes</taxon>
        <taxon>OSLEUM clade</taxon>
        <taxon>Lecanoromycetidae</taxon>
        <taxon>Lecanorales</taxon>
        <taxon>Lecanorineae</taxon>
        <taxon>Parmeliaceae</taxon>
        <taxon>Letharia</taxon>
    </lineage>
</organism>
<dbReference type="GO" id="GO:0004312">
    <property type="term" value="F:fatty acid synthase activity"/>
    <property type="evidence" value="ECO:0007669"/>
    <property type="project" value="TreeGrafter"/>
</dbReference>
<dbReference type="InterPro" id="IPR020806">
    <property type="entry name" value="PKS_PP-bd"/>
</dbReference>
<dbReference type="PANTHER" id="PTHR43775:SF20">
    <property type="entry name" value="HYBRID PKS-NRPS SYNTHETASE APDA"/>
    <property type="match status" value="1"/>
</dbReference>
<evidence type="ECO:0000256" key="8">
    <source>
        <dbReference type="PROSITE-ProRule" id="PRU01363"/>
    </source>
</evidence>
<comment type="caution">
    <text evidence="13">The sequence shown here is derived from an EMBL/GenBank/DDBJ whole genome shotgun (WGS) entry which is preliminary data.</text>
</comment>
<dbReference type="Gene3D" id="3.40.50.720">
    <property type="entry name" value="NAD(P)-binding Rossmann-like Domain"/>
    <property type="match status" value="3"/>
</dbReference>
<dbReference type="SMART" id="SM00825">
    <property type="entry name" value="PKS_KS"/>
    <property type="match status" value="1"/>
</dbReference>
<dbReference type="PROSITE" id="PS00012">
    <property type="entry name" value="PHOSPHOPANTETHEINE"/>
    <property type="match status" value="1"/>
</dbReference>
<dbReference type="Pfam" id="PF21089">
    <property type="entry name" value="PKS_DH_N"/>
    <property type="match status" value="1"/>
</dbReference>
<dbReference type="GeneID" id="59331010"/>
<feature type="active site" description="Proton acceptor; for dehydratase activity" evidence="8">
    <location>
        <position position="965"/>
    </location>
</feature>
<dbReference type="Gene3D" id="3.30.559.30">
    <property type="entry name" value="Nonribosomal peptide synthetase, condensation domain"/>
    <property type="match status" value="1"/>
</dbReference>
<evidence type="ECO:0000256" key="5">
    <source>
        <dbReference type="ARBA" id="ARBA00022679"/>
    </source>
</evidence>
<accession>A0A8H6CCH9</accession>
<dbReference type="PROSITE" id="PS52004">
    <property type="entry name" value="KS3_2"/>
    <property type="match status" value="1"/>
</dbReference>
<dbReference type="PROSITE" id="PS52019">
    <property type="entry name" value="PKS_MFAS_DH"/>
    <property type="match status" value="1"/>
</dbReference>
<dbReference type="GO" id="GO:0016874">
    <property type="term" value="F:ligase activity"/>
    <property type="evidence" value="ECO:0007669"/>
    <property type="project" value="UniProtKB-KW"/>
</dbReference>
<reference evidence="13 14" key="1">
    <citation type="journal article" date="2020" name="Genomics">
        <title>Complete, high-quality genomes from long-read metagenomic sequencing of two wolf lichen thalli reveals enigmatic genome architecture.</title>
        <authorList>
            <person name="McKenzie S.K."/>
            <person name="Walston R.F."/>
            <person name="Allen J.L."/>
        </authorList>
    </citation>
    <scope>NUCLEOTIDE SEQUENCE [LARGE SCALE GENOMIC DNA]</scope>
    <source>
        <strain evidence="13">WasteWater1</strain>
    </source>
</reference>
<feature type="region of interest" description="C-terminal hotdog fold" evidence="8">
    <location>
        <begin position="1085"/>
        <end position="1238"/>
    </location>
</feature>
<evidence type="ECO:0000256" key="2">
    <source>
        <dbReference type="ARBA" id="ARBA00022553"/>
    </source>
</evidence>
<dbReference type="InterPro" id="IPR057326">
    <property type="entry name" value="KR_dom"/>
</dbReference>
<dbReference type="SUPFAM" id="SSF47336">
    <property type="entry name" value="ACP-like"/>
    <property type="match status" value="2"/>
</dbReference>
<feature type="domain" description="PKS/mFAS DH" evidence="12">
    <location>
        <begin position="933"/>
        <end position="1238"/>
    </location>
</feature>
<dbReference type="InterPro" id="IPR016036">
    <property type="entry name" value="Malonyl_transacylase_ACP-bd"/>
</dbReference>
<feature type="active site" description="Proton donor; for dehydratase activity" evidence="8">
    <location>
        <position position="1145"/>
    </location>
</feature>
<dbReference type="InterPro" id="IPR020841">
    <property type="entry name" value="PKS_Beta-ketoAc_synthase_dom"/>
</dbReference>
<dbReference type="CDD" id="cd02440">
    <property type="entry name" value="AdoMet_MTases"/>
    <property type="match status" value="1"/>
</dbReference>
<evidence type="ECO:0000259" key="10">
    <source>
        <dbReference type="PROSITE" id="PS50075"/>
    </source>
</evidence>
<dbReference type="InterPro" id="IPR049552">
    <property type="entry name" value="PKS_DH_N"/>
</dbReference>
<dbReference type="GO" id="GO:0009403">
    <property type="term" value="P:toxin biosynthetic process"/>
    <property type="evidence" value="ECO:0007669"/>
    <property type="project" value="UniProtKB-ARBA"/>
</dbReference>
<feature type="region of interest" description="Disordered" evidence="9">
    <location>
        <begin position="1"/>
        <end position="24"/>
    </location>
</feature>
<dbReference type="InterPro" id="IPR036736">
    <property type="entry name" value="ACP-like_sf"/>
</dbReference>
<dbReference type="InterPro" id="IPR018201">
    <property type="entry name" value="Ketoacyl_synth_AS"/>
</dbReference>
<dbReference type="Gene3D" id="3.40.50.12780">
    <property type="entry name" value="N-terminal domain of ligase-like"/>
    <property type="match status" value="1"/>
</dbReference>
<dbReference type="InterPro" id="IPR013217">
    <property type="entry name" value="Methyltransf_12"/>
</dbReference>
<dbReference type="CDD" id="cd00833">
    <property type="entry name" value="PKS"/>
    <property type="match status" value="1"/>
</dbReference>
<dbReference type="Pfam" id="PF08242">
    <property type="entry name" value="Methyltransf_12"/>
    <property type="match status" value="1"/>
</dbReference>
<dbReference type="Gene3D" id="3.40.47.10">
    <property type="match status" value="1"/>
</dbReference>
<dbReference type="GO" id="GO:0008168">
    <property type="term" value="F:methyltransferase activity"/>
    <property type="evidence" value="ECO:0007669"/>
    <property type="project" value="UniProtKB-KW"/>
</dbReference>
<dbReference type="SMART" id="SM00827">
    <property type="entry name" value="PKS_AT"/>
    <property type="match status" value="1"/>
</dbReference>
<feature type="compositionally biased region" description="Polar residues" evidence="9">
    <location>
        <begin position="2445"/>
        <end position="2454"/>
    </location>
</feature>
<dbReference type="InterPro" id="IPR014043">
    <property type="entry name" value="Acyl_transferase_dom"/>
</dbReference>
<dbReference type="FunFam" id="3.40.47.10:FF:000019">
    <property type="entry name" value="Polyketide synthase type I"/>
    <property type="match status" value="1"/>
</dbReference>
<keyword evidence="2" id="KW-0597">Phosphoprotein</keyword>
<dbReference type="InterPro" id="IPR029063">
    <property type="entry name" value="SAM-dependent_MTases_sf"/>
</dbReference>
<dbReference type="GO" id="GO:0032259">
    <property type="term" value="P:methylation"/>
    <property type="evidence" value="ECO:0007669"/>
    <property type="project" value="UniProtKB-KW"/>
</dbReference>
<dbReference type="InterPro" id="IPR036291">
    <property type="entry name" value="NAD(P)-bd_dom_sf"/>
</dbReference>
<dbReference type="Pfam" id="PF14765">
    <property type="entry name" value="PS-DH"/>
    <property type="match status" value="1"/>
</dbReference>
<dbReference type="SMART" id="SM00826">
    <property type="entry name" value="PKS_DH"/>
    <property type="match status" value="1"/>
</dbReference>
<protein>
    <submittedName>
        <fullName evidence="13">Uncharacterized protein</fullName>
    </submittedName>
</protein>
<dbReference type="Pfam" id="PF02801">
    <property type="entry name" value="Ketoacyl-synt_C"/>
    <property type="match status" value="1"/>
</dbReference>
<dbReference type="InterPro" id="IPR042099">
    <property type="entry name" value="ANL_N_sf"/>
</dbReference>
<feature type="domain" description="Carrier" evidence="10">
    <location>
        <begin position="2360"/>
        <end position="2437"/>
    </location>
</feature>
<sequence>MISQQPEPTAVVGSGCRFPGSSSSPSSLWALLKNPRDVSREIPDDRFELQGYYHPDGSHHGTTNVQRSYTLDEDVRVFDATFFNISPNEADSIDPQQRLLMEVVYEALEAGGHSMEGLRGSDTAVYVGTMSVDYNDILIRDIESMPTYFSTGTSRAILSNRISYFFDWHGPSMTIDTACSSSIVALHQGIRSLRTGESRVAIVGGTELLLGPEQFVGESKMNLLSPTGRSRMWDAGADGYARGDGIAALVLKNLRDAIADGDHIECLIRETGVNQDGRSAGLTVPSSEAQAKLIRGTYARAGLDISSPQDWPQFFEAHGTGTKVGDPREAAAINECFGSQSVNGNPLYVGSIKTIIGHTEGTAGLAGVLKASLAIQHGIIPPNMLLNRLNPDIEQYYGNLHVPTAATQWPTLPEGVPRRVSVNSFGFGGTNGHAILESYQPSTITPECKVTPFTPYVFSAATGESLVELLQIYRDFLKLNNVINLGDLAWTLQSRRSALPFKTAFSASDPEELVSKIEEKLEKNKESPGDSIGIRSAPAQPRLLGIFTGQGAQWVTMGAHLVRSSATVREKLERLDHSLATLPEPDRPLWRIADELSASTSVSRLGEAAISQPLCTAIQLLLVDLLRSAGITFEAVVGHSSGEIAAAYAAGFISAHDAIRIAYYRGVRAKLAKGSRGQKGAMLAVGTSWEDANDLIKLPAFKGRVKIAAHNSAASLTLSGDADSLTHAKRIFDEEKKFARMLQVDTAYHSHHMTPCSKPYIESLRNCKIQVKRDGDRSCSWYSSVKPGILMEPADELRDVYWRDNMVNTVFFTDAVKSAVSEKLNLAMELGPHPALKGPASQIISDSRSPLPYTGVLNRGCNDVEAFSDALGFVWTQLGPSAVDFRSYNKLMSPSQSPQLAVGLPSYQWSHKGAQWHESRLTKNIRLRGTAFHELLGVPTPNNTDHNLRFRNFLKVNEIPWLDGHQLQGQVVFPAAGYVAMALAAGKEVAGSRDIEILEVHDLTIDKAIAFDGGANFAVETLTTLTGITPSHLNMKTQSADFAVFSCWNSRSTTLELVSKGKITIVYGTPSVSVLSSTPVDDLDIMDIDSDRFYSSLDELGYGYSGPFRTLSSTRRRLDQASAMVSTYEYHDDEEILIVHPTMLDVAFQASLLARSSPGDDQLWSLHVPTSIKRIRVNPELCSSLSTSPTRLPVSAVLQEPASISMNSNVDVFSADGQETVIQVEGLVMKPLAPALATDDRPMFSTTQYGVTSPVGNTVVGNDYPSAEQAEIAILCERLACCYLRHWRSRITEEHRENSKSHHQSLRDSTDRLLAGIDSGHHPYVRREWAGDDLDQIKTLIRKYPENIDLKVISVIGENISALVRGQSTVLEHMLQENMLEDLFHDGLGFAQCARTGHTTKAVLEAIGTTFSSYTYTDVSADVFEQAAQRFEAHSQRMNYKIFDVDQAPSFQGFEEHSYEVVIISPTLHTSSWLQKTLGNVRRLLKPGGYLLVSEITTKRPVRIQIMMGGLSGPWTDVDNGQNYSRTEPLKTWHNVLRKTGFSGVDTTTSEVDGLAWPFSVIVSQAVDERIDFLRKPLSSSSSVRLDELVILGSCSLKTSRLAEEICELAGRFCGRVTVLEGLPTDDDEISPMATFINLVDIDEPIFKNVTEEKMEGLKCLFELSKNILWVTEGARGYQPYHNASIGFGRSIAYEIPHVSLQFLDLTDVGPDASRLIAESVLRVLAMDGWDNQNTALGGMMWSKEPELYLEDGQLLVPRIIPNDEQNARINSLRRSVTQNVSARGTTVLISEATETTPVLHEEPVPRRLGDKRNSVQVNYSILSALNVAPLTFLFFGIGTDEKTGDTVVTLSDTNSSKVISSICVSTNVPSCHESAFLAATASEFFAGSLISKMPKNCHVLVHEPGQDGFLASALTRLGTARNIRIKFSTSKSDTEDPAWIKLNPWASETIVKNSIPLNLTHFFDLAADDEGKVASLRVRECLPSGCRLIDASDLYRSQSLPPISDDCAILKALEYAVSHATSAPFNKKTSATIWAGQIADAPLRMYPTSVIDWTLDKTLTVQVHSINPNRLFSKDRTYLLVGLSGQLGRSISEWMSRNGAGYICLTSRNPGSYEKWQTSMEKAGTTVKFFAMDITKNDELRKVVDEIKNTGPPIAGVANGAALFDDSLFSEMSLEKMEKVIKPKIDGTNYLNEIFSDNKLDFFIVFSSLTSVIGNSGQSNYTAANAYMTSLMKQRRKRGLAGTSLEIGRIAGIGYMERAGDLAREQLIRFGFMTISETDFHHLIAEAIRAGSPDLGAVPIVTAGCRNTQDNEESKVAWFDDPRFSHKVLQAQMNESKSDGMKNVLPVCDQLADSTTIEKALEVLRDCFAAKVAAILQLVKEQVGHEIPLVELGIDSLAAIEVRSWFLKEIKTDIPVLKILRGGTVAELCEEAMEKLPESLLPNIGSQKSSNPKTAVPPPKPARMAAAPSESCTVPLSITSSGSQSLEDAPTAVRSTSSSTVNLKGAAEKASKWTEIDYKTQSDYVKSELVSFAQSRFWFLRLLVEDQTTFNVSFYYRITGNLRIADLERAVRLVTTRHESLRTCFVADEKEPDLAHQKILPSSLIRLERKSISSIEELHIEYTAMKAIPFDIASGKLMRLNLLTRSLSEHYLLFNYHHILMDGVSLQVFLTDLRNAYQRQSLGVPPCQLSDVSRDQRAAVESGSMDDQIAYWRNEFPEGPPVLPLLPMAKVSSRMPMKAFNVNQVECRIDAELAGRVKAMSNTHRSTTFHFYLAAFKAMLFRFTDAQELTIGIADANRNDGDVTRTVGLLLNLLTLRFKYKTSQRFSDCVAEARTKVYEALDNSRVPFDVLLKELNVPRSSSYSPFFQAFFDYRQGQQEKLPFGNTTFEFLELYPGRTAYDLTLDITDSPDSALILFRTQASLYDMAATRLLLNTYVHLLEVFTNDTSLLLREPPLFSQKQLECSLDIGRGPDLQSSWPETLPHRIDMIAQGNKDKVALNDGHGRSFTYASMTDRIEAIAEIMQKADICEGSRVLVFQDASVDWPCSMLAIMRLGGVYIPLDLRNPLPRLADIAASCQPAVILVDNSTIDNAPQVNISGAEVINVSSVSFKPSARVPNSARAGSVGAILYTSGSTGNPKGIIIRHSGLRNEIEGYTKQWGLKAERVLQQSAFTFNHYSDQIYTGLVNGGSVYIVPWSKRGDPIEVSKIIREEGITYTKATPTEYSLWLDYGRSNLQKASKWRFAFGGGEPLTSTLTKNLATLDLPLLRFFNSYGPTEISISSTKMEIPYREEPQGRIPCGYSLPNYVAYILDEQRKPVPVGMPGELWIGGAGVSLGYLDNKELTDYHFVHNPYATPEYTAQGWTTMYRTSDIAHLQDDGAMVFHSRVEGDTQVKIRGLRIELGDIESSIIKASDGVVKQAAVTLRDGDPQFLVAHVVLALEQSMTNADNFLRNLLNRLQLPQYMVPVLAISLDRMPLNNHSKVDRKALKALPLPQLTESDEESGELSETMLRLIQTWESVLSTKELGLRITPSTGFFAIGGNSLLVVRLQSRIREIFNVTVRLVDLLEAKSLGEMARQIEESTSVNPIDWEEETTLPDLSFLGSILRQPLKVTGKIVLVTGAGGFLGKTILAQLIESSDIDRIHCVGLRDKSAEPPRKLAVSSSPKIIVHKGDLSEPWLGLSESDFWAISSEVDSILHMGAIRSFWDNYHLLRPNNVTPTKQLVRMAAARRIPIHYTSTAGVVPGDSAGSVAASVAEHRPPTDGLNGYVATRWASEQVLERAASTLGVPVSIHRFVSAKEPLAGATIPALEHFVGFVDQMSTMPEFDGTKGQFEMIPVDEAAGRLAEALIDGPAGESKAARFYHHQCEVRIDISEMMAFIENRRGNKGLETMPGLKFIGRMKALGLRYFVTSQVLVMESTTNEGKTEVLESRR</sequence>
<dbReference type="Pfam" id="PF08659">
    <property type="entry name" value="KR"/>
    <property type="match status" value="1"/>
</dbReference>
<dbReference type="InterPro" id="IPR020807">
    <property type="entry name" value="PKS_DH"/>
</dbReference>
<keyword evidence="6" id="KW-0677">Repeat</keyword>
<dbReference type="SUPFAM" id="SSF52777">
    <property type="entry name" value="CoA-dependent acyltransferases"/>
    <property type="match status" value="2"/>
</dbReference>
<feature type="region of interest" description="Disordered" evidence="9">
    <location>
        <begin position="2442"/>
        <end position="2501"/>
    </location>
</feature>
<feature type="compositionally biased region" description="Polar residues" evidence="9">
    <location>
        <begin position="2471"/>
        <end position="2487"/>
    </location>
</feature>
<keyword evidence="14" id="KW-1185">Reference proteome</keyword>
<feature type="domain" description="Ketosynthase family 3 (KS3)" evidence="11">
    <location>
        <begin position="6"/>
        <end position="438"/>
    </location>
</feature>
<gene>
    <name evidence="13" type="ORF">HO133_002597</name>
</gene>
<dbReference type="InterPro" id="IPR009081">
    <property type="entry name" value="PP-bd_ACP"/>
</dbReference>
<evidence type="ECO:0000256" key="9">
    <source>
        <dbReference type="SAM" id="MobiDB-lite"/>
    </source>
</evidence>
<dbReference type="Gene3D" id="3.30.300.30">
    <property type="match status" value="1"/>
</dbReference>
<dbReference type="InterPro" id="IPR032821">
    <property type="entry name" value="PKS_assoc"/>
</dbReference>
<dbReference type="SUPFAM" id="SSF56801">
    <property type="entry name" value="Acetyl-CoA synthetase-like"/>
    <property type="match status" value="1"/>
</dbReference>
<dbReference type="InterPro" id="IPR001227">
    <property type="entry name" value="Ac_transferase_dom_sf"/>
</dbReference>
<dbReference type="GO" id="GO:0004315">
    <property type="term" value="F:3-oxoacyl-[acyl-carrier-protein] synthase activity"/>
    <property type="evidence" value="ECO:0007669"/>
    <property type="project" value="InterPro"/>
</dbReference>
<proteinExistence type="predicted"/>
<dbReference type="PROSITE" id="PS00455">
    <property type="entry name" value="AMP_BINDING"/>
    <property type="match status" value="1"/>
</dbReference>
<dbReference type="Gene3D" id="3.10.129.110">
    <property type="entry name" value="Polyketide synthase dehydratase"/>
    <property type="match status" value="1"/>
</dbReference>
<dbReference type="Pfam" id="PF00668">
    <property type="entry name" value="Condensation"/>
    <property type="match status" value="1"/>
</dbReference>
<dbReference type="PANTHER" id="PTHR43775">
    <property type="entry name" value="FATTY ACID SYNTHASE"/>
    <property type="match status" value="1"/>
</dbReference>
<dbReference type="InterPro" id="IPR014031">
    <property type="entry name" value="Ketoacyl_synth_C"/>
</dbReference>
<keyword evidence="3" id="KW-0436">Ligase</keyword>
<dbReference type="Gene3D" id="3.30.559.10">
    <property type="entry name" value="Chloramphenicol acetyltransferase-like domain"/>
    <property type="match status" value="1"/>
</dbReference>
<keyword evidence="7" id="KW-0511">Multifunctional enzyme</keyword>
<dbReference type="EMBL" id="JACCJB010000015">
    <property type="protein sequence ID" value="KAF6220917.1"/>
    <property type="molecule type" value="Genomic_DNA"/>
</dbReference>
<evidence type="ECO:0000256" key="7">
    <source>
        <dbReference type="ARBA" id="ARBA00023268"/>
    </source>
</evidence>
<dbReference type="Gene3D" id="3.40.50.150">
    <property type="entry name" value="Vaccinia Virus protein VP39"/>
    <property type="match status" value="1"/>
</dbReference>
<evidence type="ECO:0000256" key="6">
    <source>
        <dbReference type="ARBA" id="ARBA00022737"/>
    </source>
</evidence>
<dbReference type="SUPFAM" id="SSF55048">
    <property type="entry name" value="Probable ACP-binding domain of malonyl-CoA ACP transacylase"/>
    <property type="match status" value="1"/>
</dbReference>
<dbReference type="InterPro" id="IPR023213">
    <property type="entry name" value="CAT-like_dom_sf"/>
</dbReference>
<dbReference type="Proteomes" id="UP000593566">
    <property type="component" value="Unassembled WGS sequence"/>
</dbReference>
<dbReference type="SMART" id="SM00822">
    <property type="entry name" value="PKS_KR"/>
    <property type="match status" value="1"/>
</dbReference>
<dbReference type="InterPro" id="IPR049900">
    <property type="entry name" value="PKS_mFAS_DH"/>
</dbReference>
<keyword evidence="4" id="KW-0489">Methyltransferase</keyword>
<dbReference type="Pfam" id="PF00109">
    <property type="entry name" value="ketoacyl-synt"/>
    <property type="match status" value="1"/>
</dbReference>
<dbReference type="InterPro" id="IPR013968">
    <property type="entry name" value="PKS_KR"/>
</dbReference>
<feature type="region of interest" description="N-terminal hotdog fold" evidence="8">
    <location>
        <begin position="933"/>
        <end position="1070"/>
    </location>
</feature>
<dbReference type="Gene3D" id="3.40.366.10">
    <property type="entry name" value="Malonyl-Coenzyme A Acyl Carrier Protein, domain 2"/>
    <property type="match status" value="1"/>
</dbReference>
<dbReference type="Pfam" id="PF00501">
    <property type="entry name" value="AMP-binding"/>
    <property type="match status" value="1"/>
</dbReference>
<dbReference type="SUPFAM" id="SSF52151">
    <property type="entry name" value="FabD/lysophospholipase-like"/>
    <property type="match status" value="1"/>
</dbReference>
<evidence type="ECO:0000256" key="1">
    <source>
        <dbReference type="ARBA" id="ARBA00022450"/>
    </source>
</evidence>
<dbReference type="Pfam" id="PF16197">
    <property type="entry name" value="KAsynt_C_assoc"/>
    <property type="match status" value="1"/>
</dbReference>
<evidence type="ECO:0000256" key="4">
    <source>
        <dbReference type="ARBA" id="ARBA00022603"/>
    </source>
</evidence>
<evidence type="ECO:0000259" key="12">
    <source>
        <dbReference type="PROSITE" id="PS52019"/>
    </source>
</evidence>
<dbReference type="PROSITE" id="PS50075">
    <property type="entry name" value="CARRIER"/>
    <property type="match status" value="2"/>
</dbReference>
<dbReference type="GO" id="GO:0006633">
    <property type="term" value="P:fatty acid biosynthetic process"/>
    <property type="evidence" value="ECO:0007669"/>
    <property type="project" value="InterPro"/>
</dbReference>
<feature type="domain" description="Carrier" evidence="10">
    <location>
        <begin position="3505"/>
        <end position="3584"/>
    </location>
</feature>
<dbReference type="SUPFAM" id="SSF51735">
    <property type="entry name" value="NAD(P)-binding Rossmann-fold domains"/>
    <property type="match status" value="2"/>
</dbReference>
<dbReference type="InterPro" id="IPR042104">
    <property type="entry name" value="PKS_dehydratase_sf"/>
</dbReference>
<dbReference type="InterPro" id="IPR013120">
    <property type="entry name" value="FAR_NAD-bd"/>
</dbReference>
<dbReference type="InterPro" id="IPR045851">
    <property type="entry name" value="AMP-bd_C_sf"/>
</dbReference>
<dbReference type="Pfam" id="PF00698">
    <property type="entry name" value="Acyl_transf_1"/>
    <property type="match status" value="1"/>
</dbReference>
<dbReference type="InterPro" id="IPR050091">
    <property type="entry name" value="PKS_NRPS_Biosynth_Enz"/>
</dbReference>
<dbReference type="SUPFAM" id="SSF53901">
    <property type="entry name" value="Thiolase-like"/>
    <property type="match status" value="1"/>
</dbReference>
<dbReference type="InterPro" id="IPR016035">
    <property type="entry name" value="Acyl_Trfase/lysoPLipase"/>
</dbReference>
<dbReference type="GO" id="GO:0031177">
    <property type="term" value="F:phosphopantetheine binding"/>
    <property type="evidence" value="ECO:0007669"/>
    <property type="project" value="InterPro"/>
</dbReference>
<dbReference type="InterPro" id="IPR006162">
    <property type="entry name" value="Ppantetheine_attach_site"/>
</dbReference>
<dbReference type="CDD" id="cd19532">
    <property type="entry name" value="C_PKS-NRPS"/>
    <property type="match status" value="1"/>
</dbReference>
<dbReference type="InterPro" id="IPR016039">
    <property type="entry name" value="Thiolase-like"/>
</dbReference>
<name>A0A8H6CCH9_9LECA</name>
<dbReference type="InterPro" id="IPR001242">
    <property type="entry name" value="Condensation_dom"/>
</dbReference>
<evidence type="ECO:0000256" key="3">
    <source>
        <dbReference type="ARBA" id="ARBA00022598"/>
    </source>
</evidence>
<dbReference type="InterPro" id="IPR049551">
    <property type="entry name" value="PKS_DH_C"/>
</dbReference>
<evidence type="ECO:0000259" key="11">
    <source>
        <dbReference type="PROSITE" id="PS52004"/>
    </source>
</evidence>
<keyword evidence="5" id="KW-0808">Transferase</keyword>
<dbReference type="RefSeq" id="XP_037150352.1">
    <property type="nucleotide sequence ID" value="XM_037293523.1"/>
</dbReference>
<keyword evidence="1" id="KW-0596">Phosphopantetheine</keyword>
<dbReference type="InterPro" id="IPR000873">
    <property type="entry name" value="AMP-dep_synth/lig_dom"/>
</dbReference>
<dbReference type="Pfam" id="PF07993">
    <property type="entry name" value="NAD_binding_4"/>
    <property type="match status" value="1"/>
</dbReference>
<dbReference type="SMART" id="SM00823">
    <property type="entry name" value="PKS_PP"/>
    <property type="match status" value="2"/>
</dbReference>
<dbReference type="PROSITE" id="PS00606">
    <property type="entry name" value="KS3_1"/>
    <property type="match status" value="1"/>
</dbReference>